<dbReference type="GO" id="GO:0000139">
    <property type="term" value="C:Golgi membrane"/>
    <property type="evidence" value="ECO:0007669"/>
    <property type="project" value="UniProtKB-SubCell"/>
</dbReference>
<dbReference type="FunCoup" id="J9DQU9">
    <property type="interactions" value="57"/>
</dbReference>
<dbReference type="PANTHER" id="PTHR11132">
    <property type="entry name" value="SOLUTE CARRIER FAMILY 35"/>
    <property type="match status" value="1"/>
</dbReference>
<dbReference type="InterPro" id="IPR050186">
    <property type="entry name" value="TPT_transporter"/>
</dbReference>
<dbReference type="VEuPathDB" id="MicrosporidiaDB:EDEG_00185"/>
<dbReference type="OrthoDB" id="417037at2759"/>
<feature type="transmembrane region" description="Helical" evidence="5">
    <location>
        <begin position="186"/>
        <end position="205"/>
    </location>
</feature>
<protein>
    <recommendedName>
        <fullName evidence="5">GDP-mannose transporter</fullName>
        <shortName evidence="5">GMT</shortName>
    </recommendedName>
</protein>
<dbReference type="Proteomes" id="UP000003163">
    <property type="component" value="Unassembled WGS sequence"/>
</dbReference>
<dbReference type="GO" id="GO:0005458">
    <property type="term" value="F:GDP-mannose transmembrane transporter activity"/>
    <property type="evidence" value="ECO:0007669"/>
    <property type="project" value="EnsemblFungi"/>
</dbReference>
<feature type="transmembrane region" description="Helical" evidence="5">
    <location>
        <begin position="72"/>
        <end position="91"/>
    </location>
</feature>
<comment type="subcellular location">
    <subcellularLocation>
        <location evidence="5">Golgi apparatus membrane</location>
        <topology evidence="5">Multi-pass membrane protein</topology>
    </subcellularLocation>
    <subcellularLocation>
        <location evidence="5">Cytoplasmic vesicle membrane</location>
        <topology evidence="5">Multi-pass membrane protein</topology>
    </subcellularLocation>
    <subcellularLocation>
        <location evidence="5">Endoplasmic reticulum membrane</location>
        <topology evidence="5">Multi-pass membrane protein</topology>
    </subcellularLocation>
    <subcellularLocation>
        <location evidence="1">Membrane</location>
        <topology evidence="1">Multi-pass membrane protein</topology>
    </subcellularLocation>
</comment>
<feature type="transmembrane region" description="Helical" evidence="5">
    <location>
        <begin position="97"/>
        <end position="120"/>
    </location>
</feature>
<keyword evidence="2 5" id="KW-0812">Transmembrane</keyword>
<keyword evidence="5" id="KW-0333">Golgi apparatus</keyword>
<keyword evidence="5" id="KW-0813">Transport</keyword>
<sequence>MNKSTHAEKVFLVSIYLLSSIATTVINKYVISILKFNMLFVYLMIQSIFIAAILSILHWYRLIYIRRINSSFVFKWAPCSLLLSLMIFTGAKSMEYLPVSLFTLFKNFSIILVACSEYFIYARRIGLRTIISFSLIILSSIVGEYTDFTTSKLGYAWSVLNALSTATYVIMLKFNIDTEYVSNFESVFYTNFLSIPFLLFGSLSIDKIDYRITKFDATLAKILTIIIVSSIFAFFVSYSTAWTLRALSSTTLSMMGAFNKLFVSFSGMIFLGEKNISLLKGASLIIGSLAGLLYSKEIKNE</sequence>
<dbReference type="OMA" id="VWMLINC"/>
<evidence type="ECO:0000313" key="7">
    <source>
        <dbReference type="Proteomes" id="UP000003163"/>
    </source>
</evidence>
<dbReference type="InParanoid" id="J9DQU9"/>
<evidence type="ECO:0000256" key="5">
    <source>
        <dbReference type="RuleBase" id="RU367097"/>
    </source>
</evidence>
<keyword evidence="5" id="KW-0762">Sugar transport</keyword>
<name>J9DQU9_EDHAE</name>
<feature type="transmembrane region" description="Helical" evidence="5">
    <location>
        <begin position="155"/>
        <end position="174"/>
    </location>
</feature>
<dbReference type="AlphaFoldDB" id="J9DQU9"/>
<comment type="function">
    <text evidence="5">Involved in the import of GDP-mannose from the cytoplasm into the Golgi lumen.</text>
</comment>
<keyword evidence="3 5" id="KW-1133">Transmembrane helix</keyword>
<comment type="similarity">
    <text evidence="5">Belongs to the TPT transporter family. SLC35D subfamily.</text>
</comment>
<dbReference type="GO" id="GO:0030659">
    <property type="term" value="C:cytoplasmic vesicle membrane"/>
    <property type="evidence" value="ECO:0007669"/>
    <property type="project" value="UniProtKB-SubCell"/>
</dbReference>
<gene>
    <name evidence="6" type="ORF">EDEG_00185</name>
</gene>
<evidence type="ECO:0000313" key="6">
    <source>
        <dbReference type="EMBL" id="EJW03697.1"/>
    </source>
</evidence>
<proteinExistence type="inferred from homology"/>
<reference evidence="6 7" key="1">
    <citation type="submission" date="2011-08" db="EMBL/GenBank/DDBJ databases">
        <authorList>
            <person name="Liu Z.J."/>
            <person name="Shi F.L."/>
            <person name="Lu J.Q."/>
            <person name="Li M."/>
            <person name="Wang Z.L."/>
        </authorList>
    </citation>
    <scope>NUCLEOTIDE SEQUENCE [LARGE SCALE GENOMIC DNA]</scope>
    <source>
        <strain evidence="6 7">USNM 41457</strain>
    </source>
</reference>
<dbReference type="EMBL" id="AFBI03000002">
    <property type="protein sequence ID" value="EJW03697.1"/>
    <property type="molecule type" value="Genomic_DNA"/>
</dbReference>
<feature type="transmembrane region" description="Helical" evidence="5">
    <location>
        <begin position="12"/>
        <end position="34"/>
    </location>
</feature>
<evidence type="ECO:0000256" key="3">
    <source>
        <dbReference type="ARBA" id="ARBA00022989"/>
    </source>
</evidence>
<evidence type="ECO:0000256" key="2">
    <source>
        <dbReference type="ARBA" id="ARBA00022692"/>
    </source>
</evidence>
<evidence type="ECO:0000256" key="1">
    <source>
        <dbReference type="ARBA" id="ARBA00004141"/>
    </source>
</evidence>
<keyword evidence="5" id="KW-0968">Cytoplasmic vesicle</keyword>
<comment type="caution">
    <text evidence="6">The sequence shown here is derived from an EMBL/GenBank/DDBJ whole genome shotgun (WGS) entry which is preliminary data.</text>
</comment>
<keyword evidence="5" id="KW-0256">Endoplasmic reticulum</keyword>
<feature type="transmembrane region" description="Helical" evidence="5">
    <location>
        <begin position="217"/>
        <end position="238"/>
    </location>
</feature>
<keyword evidence="7" id="KW-1185">Reference proteome</keyword>
<evidence type="ECO:0000256" key="4">
    <source>
        <dbReference type="ARBA" id="ARBA00023136"/>
    </source>
</evidence>
<dbReference type="GO" id="GO:0005789">
    <property type="term" value="C:endoplasmic reticulum membrane"/>
    <property type="evidence" value="ECO:0007669"/>
    <property type="project" value="UniProtKB-SubCell"/>
</dbReference>
<feature type="transmembrane region" description="Helical" evidence="5">
    <location>
        <begin position="40"/>
        <end position="60"/>
    </location>
</feature>
<dbReference type="STRING" id="1003232.J9DQU9"/>
<reference evidence="7" key="2">
    <citation type="submission" date="2015-07" db="EMBL/GenBank/DDBJ databases">
        <title>Contrasting host-pathogen interactions and genome evolution in two generalist and specialist microsporidian pathogens of mosquitoes.</title>
        <authorList>
            <consortium name="The Broad Institute Genomics Platform"/>
            <consortium name="The Broad Institute Genome Sequencing Center for Infectious Disease"/>
            <person name="Cuomo C.A."/>
            <person name="Sanscrainte N.D."/>
            <person name="Goldberg J.M."/>
            <person name="Heiman D."/>
            <person name="Young S."/>
            <person name="Zeng Q."/>
            <person name="Becnel J.J."/>
            <person name="Birren B.W."/>
        </authorList>
    </citation>
    <scope>NUCLEOTIDE SEQUENCE [LARGE SCALE GENOMIC DNA]</scope>
    <source>
        <strain evidence="7">USNM 41457</strain>
    </source>
</reference>
<comment type="subunit">
    <text evidence="5">Homooligomer.</text>
</comment>
<accession>J9DQU9</accession>
<feature type="transmembrane region" description="Helical" evidence="5">
    <location>
        <begin position="250"/>
        <end position="271"/>
    </location>
</feature>
<keyword evidence="4 5" id="KW-0472">Membrane</keyword>
<dbReference type="HOGENOM" id="CLU_025360_1_0_1"/>
<organism evidence="6 7">
    <name type="scientific">Edhazardia aedis (strain USNM 41457)</name>
    <name type="common">Microsporidian parasite</name>
    <dbReference type="NCBI Taxonomy" id="1003232"/>
    <lineage>
        <taxon>Eukaryota</taxon>
        <taxon>Fungi</taxon>
        <taxon>Fungi incertae sedis</taxon>
        <taxon>Microsporidia</taxon>
        <taxon>Edhazardia</taxon>
    </lineage>
</organism>